<dbReference type="OrthoDB" id="714262at2"/>
<comment type="caution">
    <text evidence="1">The sequence shown here is derived from an EMBL/GenBank/DDBJ whole genome shotgun (WGS) entry which is preliminary data.</text>
</comment>
<dbReference type="SUPFAM" id="SSF49464">
    <property type="entry name" value="Carboxypeptidase regulatory domain-like"/>
    <property type="match status" value="1"/>
</dbReference>
<protein>
    <recommendedName>
        <fullName evidence="3">Carboxypeptidase-like regulatory domain-containing protein</fullName>
    </recommendedName>
</protein>
<dbReference type="Proteomes" id="UP000032049">
    <property type="component" value="Unassembled WGS sequence"/>
</dbReference>
<dbReference type="RefSeq" id="WP_041884351.1">
    <property type="nucleotide sequence ID" value="NZ_CP157278.1"/>
</dbReference>
<reference evidence="1 2" key="1">
    <citation type="submission" date="2015-01" db="EMBL/GenBank/DDBJ databases">
        <title>Draft genome sequence of Pedobacter sp. NL19 isolated from sludge of an effluent treatment pond in an abandoned uranium mine.</title>
        <authorList>
            <person name="Santos T."/>
            <person name="Caetano T."/>
            <person name="Covas C."/>
            <person name="Cruz A."/>
            <person name="Mendo S."/>
        </authorList>
    </citation>
    <scope>NUCLEOTIDE SEQUENCE [LARGE SCALE GENOMIC DNA]</scope>
    <source>
        <strain evidence="1 2">NL19</strain>
    </source>
</reference>
<evidence type="ECO:0008006" key="3">
    <source>
        <dbReference type="Google" id="ProtNLM"/>
    </source>
</evidence>
<organism evidence="1 2">
    <name type="scientific">Pedobacter lusitanus</name>
    <dbReference type="NCBI Taxonomy" id="1503925"/>
    <lineage>
        <taxon>Bacteria</taxon>
        <taxon>Pseudomonadati</taxon>
        <taxon>Bacteroidota</taxon>
        <taxon>Sphingobacteriia</taxon>
        <taxon>Sphingobacteriales</taxon>
        <taxon>Sphingobacteriaceae</taxon>
        <taxon>Pedobacter</taxon>
    </lineage>
</organism>
<name>A0A0D0GHV4_9SPHI</name>
<evidence type="ECO:0000313" key="2">
    <source>
        <dbReference type="Proteomes" id="UP000032049"/>
    </source>
</evidence>
<dbReference type="AlphaFoldDB" id="A0A0D0GHV4"/>
<dbReference type="InterPro" id="IPR008969">
    <property type="entry name" value="CarboxyPept-like_regulatory"/>
</dbReference>
<dbReference type="EMBL" id="JXRA01000086">
    <property type="protein sequence ID" value="KIO75710.1"/>
    <property type="molecule type" value="Genomic_DNA"/>
</dbReference>
<keyword evidence="2" id="KW-1185">Reference proteome</keyword>
<gene>
    <name evidence="1" type="ORF">TH53_18990</name>
</gene>
<evidence type="ECO:0000313" key="1">
    <source>
        <dbReference type="EMBL" id="KIO75710.1"/>
    </source>
</evidence>
<proteinExistence type="predicted"/>
<sequence length="261" mass="29867">MKFIWTLVFVFSSYHLFAQRITGTVIDKDTRMPIENATITTSYGIVFTNLKGDFGLSNINTGDVVKVSRANYVTYYFTLKSDKGNIIVPLDPVPLILQEVKIEAKNKYEFDSLRNRQDFRSVFAYRKPKIQNILISKSGYVRSPRFADRNVNTYSTAAIAGIDVLQFINLLGKDKNPTSRLQKSLLASEDNNYVDKVFSKSKISRITSLKGDALQQFVNKYRPSRTQAEEMSDYEMIIYIKKSYNEFIKGGKNENLPALIK</sequence>
<accession>A0A0D0GHV4</accession>
<dbReference type="STRING" id="1503925.TH53_18990"/>